<name>A0ABU6WRN1_9FABA</name>
<organism evidence="1 2">
    <name type="scientific">Stylosanthes scabra</name>
    <dbReference type="NCBI Taxonomy" id="79078"/>
    <lineage>
        <taxon>Eukaryota</taxon>
        <taxon>Viridiplantae</taxon>
        <taxon>Streptophyta</taxon>
        <taxon>Embryophyta</taxon>
        <taxon>Tracheophyta</taxon>
        <taxon>Spermatophyta</taxon>
        <taxon>Magnoliopsida</taxon>
        <taxon>eudicotyledons</taxon>
        <taxon>Gunneridae</taxon>
        <taxon>Pentapetalae</taxon>
        <taxon>rosids</taxon>
        <taxon>fabids</taxon>
        <taxon>Fabales</taxon>
        <taxon>Fabaceae</taxon>
        <taxon>Papilionoideae</taxon>
        <taxon>50 kb inversion clade</taxon>
        <taxon>dalbergioids sensu lato</taxon>
        <taxon>Dalbergieae</taxon>
        <taxon>Pterocarpus clade</taxon>
        <taxon>Stylosanthes</taxon>
    </lineage>
</organism>
<dbReference type="EMBL" id="JASCZI010182758">
    <property type="protein sequence ID" value="MED6188551.1"/>
    <property type="molecule type" value="Genomic_DNA"/>
</dbReference>
<sequence>TDKLYRVPAVTESNLLSLGPQPLVPVVTVANDPPAWGGDFHRCSSESPLSLADGVWNVLKRCHRVQPKYRVGLGSFCSGSGRESLFSIGIGCS</sequence>
<feature type="non-terminal residue" evidence="1">
    <location>
        <position position="1"/>
    </location>
</feature>
<keyword evidence="2" id="KW-1185">Reference proteome</keyword>
<gene>
    <name evidence="1" type="ORF">PIB30_087031</name>
</gene>
<comment type="caution">
    <text evidence="1">The sequence shown here is derived from an EMBL/GenBank/DDBJ whole genome shotgun (WGS) entry which is preliminary data.</text>
</comment>
<evidence type="ECO:0000313" key="2">
    <source>
        <dbReference type="Proteomes" id="UP001341840"/>
    </source>
</evidence>
<dbReference type="Proteomes" id="UP001341840">
    <property type="component" value="Unassembled WGS sequence"/>
</dbReference>
<protein>
    <submittedName>
        <fullName evidence="1">Uncharacterized protein</fullName>
    </submittedName>
</protein>
<proteinExistence type="predicted"/>
<accession>A0ABU6WRN1</accession>
<evidence type="ECO:0000313" key="1">
    <source>
        <dbReference type="EMBL" id="MED6188551.1"/>
    </source>
</evidence>
<reference evidence="1 2" key="1">
    <citation type="journal article" date="2023" name="Plants (Basel)">
        <title>Bridging the Gap: Combining Genomics and Transcriptomics Approaches to Understand Stylosanthes scabra, an Orphan Legume from the Brazilian Caatinga.</title>
        <authorList>
            <person name="Ferreira-Neto J.R.C."/>
            <person name="da Silva M.D."/>
            <person name="Binneck E."/>
            <person name="de Melo N.F."/>
            <person name="da Silva R.H."/>
            <person name="de Melo A.L.T.M."/>
            <person name="Pandolfi V."/>
            <person name="Bustamante F.O."/>
            <person name="Brasileiro-Vidal A.C."/>
            <person name="Benko-Iseppon A.M."/>
        </authorList>
    </citation>
    <scope>NUCLEOTIDE SEQUENCE [LARGE SCALE GENOMIC DNA]</scope>
    <source>
        <tissue evidence="1">Leaves</tissue>
    </source>
</reference>